<dbReference type="Gene3D" id="3.40.50.720">
    <property type="entry name" value="NAD(P)-binding Rossmann-like Domain"/>
    <property type="match status" value="1"/>
</dbReference>
<evidence type="ECO:0000313" key="22">
    <source>
        <dbReference type="Proteomes" id="UP000244338"/>
    </source>
</evidence>
<dbReference type="UniPathway" id="UPA00050">
    <property type="reaction ID" value="UER00063"/>
</dbReference>
<dbReference type="PANTHER" id="PTHR43331">
    <property type="entry name" value="HOMOSERINE DEHYDROGENASE"/>
    <property type="match status" value="1"/>
</dbReference>
<dbReference type="SUPFAM" id="SSF51735">
    <property type="entry name" value="NAD(P)-binding Rossmann-fold domains"/>
    <property type="match status" value="1"/>
</dbReference>
<dbReference type="PIRSF" id="PIRSF000098">
    <property type="entry name" value="Homoser_dehydrog"/>
    <property type="match status" value="1"/>
</dbReference>
<dbReference type="PROSITE" id="PS51671">
    <property type="entry name" value="ACT"/>
    <property type="match status" value="1"/>
</dbReference>
<keyword evidence="10 17" id="KW-0521">NADP</keyword>
<dbReference type="Pfam" id="PF00742">
    <property type="entry name" value="Homoserine_dh"/>
    <property type="match status" value="1"/>
</dbReference>
<comment type="similarity">
    <text evidence="4 19">Belongs to the homoserine dehydrogenase family.</text>
</comment>
<dbReference type="InterPro" id="IPR002912">
    <property type="entry name" value="ACT_dom"/>
</dbReference>
<comment type="caution">
    <text evidence="21">The sequence shown here is derived from an EMBL/GenBank/DDBJ whole genome shotgun (WGS) entry which is preliminary data.</text>
</comment>
<evidence type="ECO:0000256" key="3">
    <source>
        <dbReference type="ARBA" id="ARBA00005062"/>
    </source>
</evidence>
<evidence type="ECO:0000256" key="2">
    <source>
        <dbReference type="ARBA" id="ARBA00005056"/>
    </source>
</evidence>
<evidence type="ECO:0000256" key="9">
    <source>
        <dbReference type="ARBA" id="ARBA00022723"/>
    </source>
</evidence>
<dbReference type="InterPro" id="IPR045865">
    <property type="entry name" value="ACT-like_dom_sf"/>
</dbReference>
<evidence type="ECO:0000256" key="15">
    <source>
        <dbReference type="ARBA" id="ARBA00048841"/>
    </source>
</evidence>
<dbReference type="InterPro" id="IPR001342">
    <property type="entry name" value="HDH_cat"/>
</dbReference>
<comment type="pathway">
    <text evidence="2 18">Amino-acid biosynthesis; L-threonine biosynthesis; L-threonine from L-aspartate: step 3/5.</text>
</comment>
<dbReference type="FunFam" id="3.40.50.720:FF:000062">
    <property type="entry name" value="Homoserine dehydrogenase"/>
    <property type="match status" value="1"/>
</dbReference>
<dbReference type="GO" id="GO:0004412">
    <property type="term" value="F:homoserine dehydrogenase activity"/>
    <property type="evidence" value="ECO:0007669"/>
    <property type="project" value="UniProtKB-EC"/>
</dbReference>
<dbReference type="GO" id="GO:0009088">
    <property type="term" value="P:threonine biosynthetic process"/>
    <property type="evidence" value="ECO:0007669"/>
    <property type="project" value="UniProtKB-UniPathway"/>
</dbReference>
<feature type="binding site" evidence="17">
    <location>
        <position position="122"/>
    </location>
    <ligand>
        <name>NADPH</name>
        <dbReference type="ChEBI" id="CHEBI:57783"/>
    </ligand>
</feature>
<evidence type="ECO:0000256" key="13">
    <source>
        <dbReference type="ARBA" id="ARBA00023053"/>
    </source>
</evidence>
<dbReference type="Gene3D" id="3.30.360.10">
    <property type="entry name" value="Dihydrodipicolinate Reductase, domain 2"/>
    <property type="match status" value="1"/>
</dbReference>
<evidence type="ECO:0000256" key="16">
    <source>
        <dbReference type="PIRSR" id="PIRSR000098-1"/>
    </source>
</evidence>
<evidence type="ECO:0000256" key="17">
    <source>
        <dbReference type="PIRSR" id="PIRSR000098-2"/>
    </source>
</evidence>
<evidence type="ECO:0000256" key="1">
    <source>
        <dbReference type="ARBA" id="ARBA00001920"/>
    </source>
</evidence>
<dbReference type="GO" id="GO:0009086">
    <property type="term" value="P:methionine biosynthetic process"/>
    <property type="evidence" value="ECO:0007669"/>
    <property type="project" value="UniProtKB-KW"/>
</dbReference>
<evidence type="ECO:0000256" key="5">
    <source>
        <dbReference type="ARBA" id="ARBA00013213"/>
    </source>
</evidence>
<evidence type="ECO:0000259" key="20">
    <source>
        <dbReference type="PROSITE" id="PS51671"/>
    </source>
</evidence>
<evidence type="ECO:0000256" key="6">
    <source>
        <dbReference type="ARBA" id="ARBA00013376"/>
    </source>
</evidence>
<proteinExistence type="inferred from homology"/>
<evidence type="ECO:0000256" key="19">
    <source>
        <dbReference type="RuleBase" id="RU004171"/>
    </source>
</evidence>
<feature type="active site" description="Proton donor" evidence="16">
    <location>
        <position position="222"/>
    </location>
</feature>
<keyword evidence="9" id="KW-0479">Metal-binding</keyword>
<dbReference type="NCBIfam" id="NF004976">
    <property type="entry name" value="PRK06349.1"/>
    <property type="match status" value="1"/>
</dbReference>
<dbReference type="EMBL" id="PEBX01000007">
    <property type="protein sequence ID" value="PTQ57417.1"/>
    <property type="molecule type" value="Genomic_DNA"/>
</dbReference>
<feature type="domain" description="ACT" evidence="20">
    <location>
        <begin position="367"/>
        <end position="445"/>
    </location>
</feature>
<comment type="pathway">
    <text evidence="3 18">Amino-acid biosynthesis; L-methionine biosynthesis via de novo pathway; L-homoserine from L-aspartate: step 3/3.</text>
</comment>
<keyword evidence="7 18" id="KW-0028">Amino-acid biosynthesis</keyword>
<evidence type="ECO:0000256" key="12">
    <source>
        <dbReference type="ARBA" id="ARBA00023027"/>
    </source>
</evidence>
<dbReference type="Pfam" id="PF01842">
    <property type="entry name" value="ACT"/>
    <property type="match status" value="1"/>
</dbReference>
<accession>A0A2R6Y413</accession>
<evidence type="ECO:0000256" key="8">
    <source>
        <dbReference type="ARBA" id="ARBA00022697"/>
    </source>
</evidence>
<keyword evidence="11 18" id="KW-0560">Oxidoreductase</keyword>
<dbReference type="Gene3D" id="3.30.70.260">
    <property type="match status" value="1"/>
</dbReference>
<dbReference type="SUPFAM" id="SSF55347">
    <property type="entry name" value="Glyceraldehyde-3-phosphate dehydrogenase-like, C-terminal domain"/>
    <property type="match status" value="1"/>
</dbReference>
<comment type="cofactor">
    <cofactor evidence="1">
        <name>a metal cation</name>
        <dbReference type="ChEBI" id="CHEBI:25213"/>
    </cofactor>
</comment>
<feature type="binding site" evidence="17">
    <location>
        <position position="207"/>
    </location>
    <ligand>
        <name>L-homoserine</name>
        <dbReference type="ChEBI" id="CHEBI:57476"/>
    </ligand>
</feature>
<dbReference type="GO" id="GO:0050661">
    <property type="term" value="F:NADP binding"/>
    <property type="evidence" value="ECO:0007669"/>
    <property type="project" value="InterPro"/>
</dbReference>
<comment type="catalytic activity">
    <reaction evidence="15">
        <text>L-homoserine + NADP(+) = L-aspartate 4-semialdehyde + NADPH + H(+)</text>
        <dbReference type="Rhea" id="RHEA:15761"/>
        <dbReference type="ChEBI" id="CHEBI:15378"/>
        <dbReference type="ChEBI" id="CHEBI:57476"/>
        <dbReference type="ChEBI" id="CHEBI:57783"/>
        <dbReference type="ChEBI" id="CHEBI:58349"/>
        <dbReference type="ChEBI" id="CHEBI:537519"/>
        <dbReference type="EC" id="1.1.1.3"/>
    </reaction>
    <physiologicalReaction direction="right-to-left" evidence="15">
        <dbReference type="Rhea" id="RHEA:15763"/>
    </physiologicalReaction>
</comment>
<dbReference type="PROSITE" id="PS01042">
    <property type="entry name" value="HOMOSER_DHGENASE"/>
    <property type="match status" value="1"/>
</dbReference>
<dbReference type="CDD" id="cd04881">
    <property type="entry name" value="ACT_HSDH-Hom"/>
    <property type="match status" value="1"/>
</dbReference>
<evidence type="ECO:0000256" key="7">
    <source>
        <dbReference type="ARBA" id="ARBA00022605"/>
    </source>
</evidence>
<dbReference type="PANTHER" id="PTHR43331:SF1">
    <property type="entry name" value="HOMOSERINE DEHYDROGENASE"/>
    <property type="match status" value="1"/>
</dbReference>
<dbReference type="UniPathway" id="UPA00051">
    <property type="reaction ID" value="UER00465"/>
</dbReference>
<dbReference type="SUPFAM" id="SSF55021">
    <property type="entry name" value="ACT-like"/>
    <property type="match status" value="1"/>
</dbReference>
<evidence type="ECO:0000256" key="18">
    <source>
        <dbReference type="RuleBase" id="RU000579"/>
    </source>
</evidence>
<dbReference type="AlphaFoldDB" id="A0A2R6Y413"/>
<dbReference type="Pfam" id="PF03447">
    <property type="entry name" value="NAD_binding_3"/>
    <property type="match status" value="1"/>
</dbReference>
<reference evidence="22" key="1">
    <citation type="journal article" date="2018" name="Sci. Rep.">
        <title>Lignite coal burning seam in the remote Altai Mountains harbors a hydrogen-driven thermophilic microbial community.</title>
        <authorList>
            <person name="Kadnikov V.V."/>
            <person name="Mardanov A.V."/>
            <person name="Ivasenko D.A."/>
            <person name="Antsiferov D.V."/>
            <person name="Beletsky A.V."/>
            <person name="Karnachuk O.V."/>
            <person name="Ravin N.V."/>
        </authorList>
    </citation>
    <scope>NUCLEOTIDE SEQUENCE [LARGE SCALE GENOMIC DNA]</scope>
</reference>
<sequence length="445" mass="48733">METRSLTDLTDDATWRGLPEIGIGLLGMGTVGSGVIRLIEAHAWDLAMQTGHRLLIHKALVQDLEKERPYRAEHMELTTDASAVLEDPDIKVIIEVIGGIEPARTYIERALRLGKHVVTANKDLMALHGSELKALAEAQGLDLFYEASVGGGIPIIRTLVDSFASDRITRIVGIINGTTNYMLTQMTRHGQDFARALQEAQALGYAEADPSSDVDGWDAARKMVILSTLSFHMPITLDDVPTRGIRDITPRDIALARELGYVVKLVGQARRDNGAIELSVEPMLIPRDHPLANVNDAFNAVFVHGEAVGETMFYGRGAGSLPTATAVVADLVHVIRNQALGVSGRRIQGPVHEKKLLSPERIKSRFYLRLTVTDAPGVLAEITQHMAASGVSIERINQYPDPEKNLAEVLIITHEATLAAWQKLGKLFEQMPAIQSIDQRLRVLV</sequence>
<dbReference type="InterPro" id="IPR019811">
    <property type="entry name" value="HDH_CS"/>
</dbReference>
<evidence type="ECO:0000256" key="4">
    <source>
        <dbReference type="ARBA" id="ARBA00006753"/>
    </source>
</evidence>
<evidence type="ECO:0000256" key="11">
    <source>
        <dbReference type="ARBA" id="ARBA00023002"/>
    </source>
</evidence>
<dbReference type="InterPro" id="IPR016204">
    <property type="entry name" value="HDH"/>
</dbReference>
<dbReference type="InterPro" id="IPR005106">
    <property type="entry name" value="Asp/hSer_DH_NAD-bd"/>
</dbReference>
<gene>
    <name evidence="21" type="ORF">BSOLF_1572</name>
</gene>
<dbReference type="EC" id="1.1.1.3" evidence="5 18"/>
<evidence type="ECO:0000256" key="14">
    <source>
        <dbReference type="ARBA" id="ARBA00023167"/>
    </source>
</evidence>
<evidence type="ECO:0000313" key="21">
    <source>
        <dbReference type="EMBL" id="PTQ57417.1"/>
    </source>
</evidence>
<keyword evidence="12" id="KW-0520">NAD</keyword>
<dbReference type="FunFam" id="3.30.360.10:FF:000005">
    <property type="entry name" value="Homoserine dehydrogenase"/>
    <property type="match status" value="1"/>
</dbReference>
<keyword evidence="14 18" id="KW-0486">Methionine biosynthesis</keyword>
<evidence type="ECO:0000256" key="10">
    <source>
        <dbReference type="ARBA" id="ARBA00022857"/>
    </source>
</evidence>
<organism evidence="21 22">
    <name type="scientific">Candidatus Carbonibacillus altaicus</name>
    <dbReference type="NCBI Taxonomy" id="2163959"/>
    <lineage>
        <taxon>Bacteria</taxon>
        <taxon>Bacillati</taxon>
        <taxon>Bacillota</taxon>
        <taxon>Bacilli</taxon>
        <taxon>Bacillales</taxon>
        <taxon>Candidatus Carbonibacillus</taxon>
    </lineage>
</organism>
<keyword evidence="8 18" id="KW-0791">Threonine biosynthesis</keyword>
<keyword evidence="13" id="KW-0915">Sodium</keyword>
<feature type="binding site" evidence="17">
    <location>
        <begin position="26"/>
        <end position="33"/>
    </location>
    <ligand>
        <name>NADP(+)</name>
        <dbReference type="ChEBI" id="CHEBI:58349"/>
    </ligand>
</feature>
<dbReference type="GO" id="GO:0046872">
    <property type="term" value="F:metal ion binding"/>
    <property type="evidence" value="ECO:0007669"/>
    <property type="project" value="UniProtKB-KW"/>
</dbReference>
<dbReference type="Proteomes" id="UP000244338">
    <property type="component" value="Unassembled WGS sequence"/>
</dbReference>
<name>A0A2R6Y413_9BACL</name>
<dbReference type="InterPro" id="IPR036291">
    <property type="entry name" value="NAD(P)-bd_dom_sf"/>
</dbReference>
<protein>
    <recommendedName>
        <fullName evidence="6 18">Homoserine dehydrogenase</fullName>
        <ecNumber evidence="5 18">1.1.1.3</ecNumber>
    </recommendedName>
</protein>